<dbReference type="Gene3D" id="3.80.10.10">
    <property type="entry name" value="Ribonuclease Inhibitor"/>
    <property type="match status" value="1"/>
</dbReference>
<dbReference type="EMBL" id="GBRH01254034">
    <property type="protein sequence ID" value="JAD43861.1"/>
    <property type="molecule type" value="Transcribed_RNA"/>
</dbReference>
<proteinExistence type="predicted"/>
<reference evidence="1" key="2">
    <citation type="journal article" date="2015" name="Data Brief">
        <title>Shoot transcriptome of the giant reed, Arundo donax.</title>
        <authorList>
            <person name="Barrero R.A."/>
            <person name="Guerrero F.D."/>
            <person name="Moolhuijzen P."/>
            <person name="Goolsby J.A."/>
            <person name="Tidwell J."/>
            <person name="Bellgard S.E."/>
            <person name="Bellgard M.I."/>
        </authorList>
    </citation>
    <scope>NUCLEOTIDE SEQUENCE</scope>
    <source>
        <tissue evidence="1">Shoot tissue taken approximately 20 cm above the soil surface</tissue>
    </source>
</reference>
<organism evidence="1">
    <name type="scientific">Arundo donax</name>
    <name type="common">Giant reed</name>
    <name type="synonym">Donax arundinaceus</name>
    <dbReference type="NCBI Taxonomy" id="35708"/>
    <lineage>
        <taxon>Eukaryota</taxon>
        <taxon>Viridiplantae</taxon>
        <taxon>Streptophyta</taxon>
        <taxon>Embryophyta</taxon>
        <taxon>Tracheophyta</taxon>
        <taxon>Spermatophyta</taxon>
        <taxon>Magnoliopsida</taxon>
        <taxon>Liliopsida</taxon>
        <taxon>Poales</taxon>
        <taxon>Poaceae</taxon>
        <taxon>PACMAD clade</taxon>
        <taxon>Arundinoideae</taxon>
        <taxon>Arundineae</taxon>
        <taxon>Arundo</taxon>
    </lineage>
</organism>
<protein>
    <submittedName>
        <fullName evidence="1">Uncharacterized protein</fullName>
    </submittedName>
</protein>
<evidence type="ECO:0000313" key="1">
    <source>
        <dbReference type="EMBL" id="JAD43861.1"/>
    </source>
</evidence>
<reference evidence="1" key="1">
    <citation type="submission" date="2014-09" db="EMBL/GenBank/DDBJ databases">
        <authorList>
            <person name="Magalhaes I.L.F."/>
            <person name="Oliveira U."/>
            <person name="Santos F.R."/>
            <person name="Vidigal T.H.D.A."/>
            <person name="Brescovit A.D."/>
            <person name="Santos A.J."/>
        </authorList>
    </citation>
    <scope>NUCLEOTIDE SEQUENCE</scope>
    <source>
        <tissue evidence="1">Shoot tissue taken approximately 20 cm above the soil surface</tissue>
    </source>
</reference>
<sequence length="136" mass="15449">MPLCFLQASLEELDLSGCNEIFACKPSCLGELKCLLCLKIHHCLGRIYLSCDLLGSLEVLNLQRCKVYFHGGRGQIVKLRRILTNDCHELNLDKFKAVRKEQLVLEVLLSEGVHYLPPCFGNNWNSEASHSYEKLV</sequence>
<dbReference type="InterPro" id="IPR032675">
    <property type="entry name" value="LRR_dom_sf"/>
</dbReference>
<dbReference type="AlphaFoldDB" id="A0A0A8ZYF2"/>
<name>A0A0A8ZYF2_ARUDO</name>
<dbReference type="SUPFAM" id="SSF52058">
    <property type="entry name" value="L domain-like"/>
    <property type="match status" value="1"/>
</dbReference>
<accession>A0A0A8ZYF2</accession>